<evidence type="ECO:0000313" key="2">
    <source>
        <dbReference type="EMBL" id="KAF2076297.1"/>
    </source>
</evidence>
<comment type="caution">
    <text evidence="2">The sequence shown here is derived from an EMBL/GenBank/DDBJ whole genome shotgun (WGS) entry which is preliminary data.</text>
</comment>
<feature type="signal peptide" evidence="1">
    <location>
        <begin position="1"/>
        <end position="23"/>
    </location>
</feature>
<sequence length="293" mass="34024">MKISISIILFILLTSTTIIIVKGYDEQEFQFFYLEYEPKQCLTLFCPQYLATIANTGHSYNIVDIKVPSFLKKENYFPNTLNLAVYGKIVSITTESISYYNLYISDIFESLAQTETLSQVLEPLYSISFSGLDCKRSINDCPQFIISMINNNNFTNSTLINSFIEPYSSTINYFDREWYYDRLVRENDTQVLVQGEFSNDNRDFKITSSYILLENSKCQDVVSMCHESNPITVYHRDHNRCLKPQFCIDNVGPCLTKDIPNCPLGYKLSYHPSDMFGCPKYYCDPYFLPVIRI</sequence>
<accession>A0A8J4Q092</accession>
<protein>
    <submittedName>
        <fullName evidence="2">Uncharacterized protein</fullName>
    </submittedName>
</protein>
<dbReference type="EMBL" id="AJWJ01000066">
    <property type="protein sequence ID" value="KAF2076297.1"/>
    <property type="molecule type" value="Genomic_DNA"/>
</dbReference>
<dbReference type="Proteomes" id="UP000695562">
    <property type="component" value="Unassembled WGS sequence"/>
</dbReference>
<proteinExistence type="predicted"/>
<dbReference type="AlphaFoldDB" id="A0A8J4Q092"/>
<dbReference type="OrthoDB" id="18792at2759"/>
<organism evidence="2 3">
    <name type="scientific">Polysphondylium violaceum</name>
    <dbReference type="NCBI Taxonomy" id="133409"/>
    <lineage>
        <taxon>Eukaryota</taxon>
        <taxon>Amoebozoa</taxon>
        <taxon>Evosea</taxon>
        <taxon>Eumycetozoa</taxon>
        <taxon>Dictyostelia</taxon>
        <taxon>Dictyosteliales</taxon>
        <taxon>Dictyosteliaceae</taxon>
        <taxon>Polysphondylium</taxon>
    </lineage>
</organism>
<evidence type="ECO:0000313" key="3">
    <source>
        <dbReference type="Proteomes" id="UP000695562"/>
    </source>
</evidence>
<dbReference type="InterPro" id="IPR040405">
    <property type="entry name" value="DDB_G0275255-like"/>
</dbReference>
<dbReference type="PANTHER" id="PTHR34411">
    <property type="entry name" value="DUF6748 DOMAIN-CONTAINING PROTEIN-RELATED"/>
    <property type="match status" value="1"/>
</dbReference>
<keyword evidence="3" id="KW-1185">Reference proteome</keyword>
<name>A0A8J4Q092_9MYCE</name>
<reference evidence="2" key="1">
    <citation type="submission" date="2020-01" db="EMBL/GenBank/DDBJ databases">
        <title>Development of genomics and gene disruption for Polysphondylium violaceum indicates a role for the polyketide synthase stlB in stalk morphogenesis.</title>
        <authorList>
            <person name="Narita B."/>
            <person name="Kawabe Y."/>
            <person name="Kin K."/>
            <person name="Saito T."/>
            <person name="Gibbs R."/>
            <person name="Kuspa A."/>
            <person name="Muzny D."/>
            <person name="Queller D."/>
            <person name="Richards S."/>
            <person name="Strassman J."/>
            <person name="Sucgang R."/>
            <person name="Worley K."/>
            <person name="Schaap P."/>
        </authorList>
    </citation>
    <scope>NUCLEOTIDE SEQUENCE</scope>
    <source>
        <strain evidence="2">QSvi11</strain>
    </source>
</reference>
<feature type="chain" id="PRO_5035194622" evidence="1">
    <location>
        <begin position="24"/>
        <end position="293"/>
    </location>
</feature>
<keyword evidence="1" id="KW-0732">Signal</keyword>
<evidence type="ECO:0000256" key="1">
    <source>
        <dbReference type="SAM" id="SignalP"/>
    </source>
</evidence>
<gene>
    <name evidence="2" type="ORF">CYY_002412</name>
</gene>